<reference evidence="2 3" key="1">
    <citation type="submission" date="2024-02" db="EMBL/GenBank/DDBJ databases">
        <authorList>
            <person name="Chen Y."/>
            <person name="Shah S."/>
            <person name="Dougan E. K."/>
            <person name="Thang M."/>
            <person name="Chan C."/>
        </authorList>
    </citation>
    <scope>NUCLEOTIDE SEQUENCE [LARGE SCALE GENOMIC DNA]</scope>
</reference>
<evidence type="ECO:0000256" key="1">
    <source>
        <dbReference type="SAM" id="MobiDB-lite"/>
    </source>
</evidence>
<protein>
    <recommendedName>
        <fullName evidence="4">Exocyst complex component Sec6</fullName>
    </recommendedName>
</protein>
<dbReference type="EMBL" id="CAXAMN010016302">
    <property type="protein sequence ID" value="CAK9047828.1"/>
    <property type="molecule type" value="Genomic_DNA"/>
</dbReference>
<name>A0ABP0M9J5_9DINO</name>
<feature type="region of interest" description="Disordered" evidence="1">
    <location>
        <begin position="60"/>
        <end position="133"/>
    </location>
</feature>
<dbReference type="Proteomes" id="UP001642484">
    <property type="component" value="Unassembled WGS sequence"/>
</dbReference>
<evidence type="ECO:0000313" key="2">
    <source>
        <dbReference type="EMBL" id="CAK9047828.1"/>
    </source>
</evidence>
<keyword evidence="3" id="KW-1185">Reference proteome</keyword>
<feature type="compositionally biased region" description="Basic and acidic residues" evidence="1">
    <location>
        <begin position="108"/>
        <end position="121"/>
    </location>
</feature>
<comment type="caution">
    <text evidence="2">The sequence shown here is derived from an EMBL/GenBank/DDBJ whole genome shotgun (WGS) entry which is preliminary data.</text>
</comment>
<accession>A0ABP0M9J5</accession>
<proteinExistence type="predicted"/>
<organism evidence="2 3">
    <name type="scientific">Durusdinium trenchii</name>
    <dbReference type="NCBI Taxonomy" id="1381693"/>
    <lineage>
        <taxon>Eukaryota</taxon>
        <taxon>Sar</taxon>
        <taxon>Alveolata</taxon>
        <taxon>Dinophyceae</taxon>
        <taxon>Suessiales</taxon>
        <taxon>Symbiodiniaceae</taxon>
        <taxon>Durusdinium</taxon>
    </lineage>
</organism>
<evidence type="ECO:0008006" key="4">
    <source>
        <dbReference type="Google" id="ProtNLM"/>
    </source>
</evidence>
<evidence type="ECO:0000313" key="3">
    <source>
        <dbReference type="Proteomes" id="UP001642484"/>
    </source>
</evidence>
<gene>
    <name evidence="2" type="ORF">CCMP2556_LOCUS24690</name>
</gene>
<sequence length="925" mass="102018">MASEDNPNLVDGLMEKTEKRAIDLLVNHDVTRKVVNEPNMSKASFLLGVAANLGLDEDAENGEELQVAPWQASSAARPVGPQPGGGEDDTKDQDLSSRGGGTPQPENLDPKRPKRNTRENVENLDPALLAPKSTKIMEEDEKWAVDMRAKVVDLLVSDPREPDNEFKGDVSEHLKKVGEVLKTLKGRRRTVKRRAPENQEPALEQAQELEDVVDTFSELLKNLCKPMATPADEMCCKMESLASFGCKLGKEIFVRIARVRWQDDLKFKRWNDMVDKSLEWAQSTLPTSGMTGVLFSQQMSVALQKLVKNISIEKVTFEKDNEELEPLRGFVSVMAGRFPDPLIMKEFKAINDVLNPDSSSPQDVTDALHFLKTEASAERNILASFKSIQQGKKIMVMTEDKIDSKAHLLKVASDLKGISSRCDSYAIAAPSNKLEDSLRYFSSEAASIRSAAGKVAADDQGGKSALEEARASLTGFANALLTSHCLSEAGPWLQTQCKTLSASKVISKVPGFAVLNINDIYEKATGTRLTQMDDLVAFYHATSDIASETDSLLRITDTDEEHTAKLRSASVQLCQAFKKWSTQLMKVSCSCPPLANFAEQLNCELKTFVASTCTLVWKSAIALPKQLFREIVLDSGHDRDDAEMKLISDAISDAKLLATSPQDPEHRDQFLMVTSVLEDFVTAVTAAVKAGTTKDLQYTCKCLSILFNRFKKSGILPENSVLSKDTLSKAVLDPVVPLSKTLHDVLWSEDDSDNYIKLAPEMFEGIMSNMQGAVNHILDEASALDPLPEYVETNEAGFMVEMKQNNRQKLLTNLSDKMLTELEAAKTFASELDLAVESILPDFQALHAKRKSWLSLACVATCVRILDCKAASQLSMSVKDSLEKTIQFVDYNQLDVPESVKTRMTALAKKIDTANQSSAKKAKKS</sequence>